<dbReference type="InterPro" id="IPR019268">
    <property type="entry name" value="DUF2278"/>
</dbReference>
<name>A0A7W7ZC16_9BACT</name>
<evidence type="ECO:0000313" key="1">
    <source>
        <dbReference type="EMBL" id="MBB5057111.1"/>
    </source>
</evidence>
<organism evidence="1 2">
    <name type="scientific">Granulicella aggregans</name>
    <dbReference type="NCBI Taxonomy" id="474949"/>
    <lineage>
        <taxon>Bacteria</taxon>
        <taxon>Pseudomonadati</taxon>
        <taxon>Acidobacteriota</taxon>
        <taxon>Terriglobia</taxon>
        <taxon>Terriglobales</taxon>
        <taxon>Acidobacteriaceae</taxon>
        <taxon>Granulicella</taxon>
    </lineage>
</organism>
<dbReference type="Proteomes" id="UP000540989">
    <property type="component" value="Unassembled WGS sequence"/>
</dbReference>
<dbReference type="AlphaFoldDB" id="A0A7W7ZC16"/>
<accession>A0A7W7ZC16</accession>
<keyword evidence="2" id="KW-1185">Reference proteome</keyword>
<dbReference type="Pfam" id="PF10042">
    <property type="entry name" value="DUF2278"/>
    <property type="match status" value="1"/>
</dbReference>
<comment type="caution">
    <text evidence="1">The sequence shown here is derived from an EMBL/GenBank/DDBJ whole genome shotgun (WGS) entry which is preliminary data.</text>
</comment>
<dbReference type="RefSeq" id="WP_184215612.1">
    <property type="nucleotide sequence ID" value="NZ_JACHIP010000002.1"/>
</dbReference>
<proteinExistence type="predicted"/>
<protein>
    <submittedName>
        <fullName evidence="1">Uncharacterized protein YukJ</fullName>
    </submittedName>
</protein>
<dbReference type="EMBL" id="JACHIP010000002">
    <property type="protein sequence ID" value="MBB5057111.1"/>
    <property type="molecule type" value="Genomic_DNA"/>
</dbReference>
<gene>
    <name evidence="1" type="ORF">HDF16_001796</name>
</gene>
<sequence length="235" mass="24937">MPITNYSVLAGDPTSGKVVTGKSTHYQITMNGAGGPFTVAVNIESVDGSEVLYAIKEDFTPPDPDALTALPLGMHPLPSAPNGLALDFVRSEIDGEPMITREEMTLLPKLQKPAKGATAEAVMINKARAAALKNAVTTLLDMTIADKSGVIYAFGSAFADSGRIDGIHDIHMNQGNPLKNHGGDNGIWQDGALFIHLPAKQTWTAIFIAFQTQSWNTDASGNPARAGLIYEYPSS</sequence>
<evidence type="ECO:0000313" key="2">
    <source>
        <dbReference type="Proteomes" id="UP000540989"/>
    </source>
</evidence>
<reference evidence="1 2" key="1">
    <citation type="submission" date="2020-08" db="EMBL/GenBank/DDBJ databases">
        <title>Genomic Encyclopedia of Type Strains, Phase IV (KMG-V): Genome sequencing to study the core and pangenomes of soil and plant-associated prokaryotes.</title>
        <authorList>
            <person name="Whitman W."/>
        </authorList>
    </citation>
    <scope>NUCLEOTIDE SEQUENCE [LARGE SCALE GENOMIC DNA]</scope>
    <source>
        <strain evidence="1 2">M8UP14</strain>
    </source>
</reference>